<dbReference type="AlphaFoldDB" id="A0AAW5C540"/>
<gene>
    <name evidence="1" type="ORF">L0N08_24855</name>
</gene>
<organism evidence="1 2">
    <name type="scientific">Enterocloster aldenensis</name>
    <dbReference type="NCBI Taxonomy" id="358742"/>
    <lineage>
        <taxon>Bacteria</taxon>
        <taxon>Bacillati</taxon>
        <taxon>Bacillota</taxon>
        <taxon>Clostridia</taxon>
        <taxon>Lachnospirales</taxon>
        <taxon>Lachnospiraceae</taxon>
        <taxon>Enterocloster</taxon>
    </lineage>
</organism>
<proteinExistence type="predicted"/>
<protein>
    <submittedName>
        <fullName evidence="1">Uncharacterized protein</fullName>
    </submittedName>
</protein>
<accession>A0AAW5C540</accession>
<name>A0AAW5C540_9FIRM</name>
<reference evidence="1" key="1">
    <citation type="submission" date="2022-01" db="EMBL/GenBank/DDBJ databases">
        <title>Collection of gut derived symbiotic bacterial strains cultured from healthy donors.</title>
        <authorList>
            <person name="Lin H."/>
            <person name="Kohout C."/>
            <person name="Waligurski E."/>
            <person name="Pamer E.G."/>
        </authorList>
    </citation>
    <scope>NUCLEOTIDE SEQUENCE</scope>
    <source>
        <strain evidence="1">DFI.6.55</strain>
    </source>
</reference>
<comment type="caution">
    <text evidence="1">The sequence shown here is derived from an EMBL/GenBank/DDBJ whole genome shotgun (WGS) entry which is preliminary data.</text>
</comment>
<sequence>MGRSYHLSKKIAENQAAEILREINGFSDIKQAAFSSGMDYLEIEAKGQDYSEVMSRAVNIFSKKANGCELSFARFV</sequence>
<evidence type="ECO:0000313" key="2">
    <source>
        <dbReference type="Proteomes" id="UP001299608"/>
    </source>
</evidence>
<dbReference type="EMBL" id="JAKNGE010000041">
    <property type="protein sequence ID" value="MCG4748647.1"/>
    <property type="molecule type" value="Genomic_DNA"/>
</dbReference>
<dbReference type="RefSeq" id="WP_118711866.1">
    <property type="nucleotide sequence ID" value="NZ_CAXTHN010000025.1"/>
</dbReference>
<dbReference type="Proteomes" id="UP001299608">
    <property type="component" value="Unassembled WGS sequence"/>
</dbReference>
<evidence type="ECO:0000313" key="1">
    <source>
        <dbReference type="EMBL" id="MCG4748647.1"/>
    </source>
</evidence>